<dbReference type="EMBL" id="JANCYU010000006">
    <property type="protein sequence ID" value="KAK4522556.1"/>
    <property type="molecule type" value="Genomic_DNA"/>
</dbReference>
<protein>
    <submittedName>
        <fullName evidence="1">Uncharacterized protein</fullName>
    </submittedName>
</protein>
<keyword evidence="2" id="KW-1185">Reference proteome</keyword>
<gene>
    <name evidence="1" type="ORF">GAYE_PCTG10G0446</name>
</gene>
<organism evidence="1 2">
    <name type="scientific">Galdieria yellowstonensis</name>
    <dbReference type="NCBI Taxonomy" id="3028027"/>
    <lineage>
        <taxon>Eukaryota</taxon>
        <taxon>Rhodophyta</taxon>
        <taxon>Bangiophyceae</taxon>
        <taxon>Galdieriales</taxon>
        <taxon>Galdieriaceae</taxon>
        <taxon>Galdieria</taxon>
    </lineage>
</organism>
<proteinExistence type="predicted"/>
<name>A0AAV9I2P4_9RHOD</name>
<reference evidence="1 2" key="1">
    <citation type="submission" date="2022-07" db="EMBL/GenBank/DDBJ databases">
        <title>Genome-wide signatures of adaptation to extreme environments.</title>
        <authorList>
            <person name="Cho C.H."/>
            <person name="Yoon H.S."/>
        </authorList>
    </citation>
    <scope>NUCLEOTIDE SEQUENCE [LARGE SCALE GENOMIC DNA]</scope>
    <source>
        <strain evidence="1 2">108.79 E11</strain>
    </source>
</reference>
<sequence length="657" mass="75882">METSDSPAGEDCGETLRESILKLRNIIETQVCNTPNAQLCLLLHPLNRSHTLQDITHSWRKVKNILLRLSKYKSDPSNDVGKIEKLSRTRHSLRASKSQFQSFTRQLQETSLVFRVEDKNSSKHDRLLARLELCSVLTESDFFVTRHGSDMDIGGILPQEDEKQSTASLVTISTTSLLIDISVDVEKGIQNVSCRFYSQDGDEFTDDQLCHTIECWLGMERFSTFEEKLRSVWKLDKMDQRIEKVDIVKLLHRLRSLFWNVYVYERSHKCIFREGHGWIAPDLEGVFVFFYACCRHLPTIIAQACSDEATTSATTDCIIDMCRGCHGCAFGVISVREEYEKKQLYFPPMVEQPTELEQEAKYPVDLQKWVGDCISAELCFVFTLEHPIKMTLTTARLLLEMERSKSSFGNPFWDMSSRMQFGGWARGVGLEESLLQDCGNSFDAFSSCSSGSWKDHRTSCPGMSVESYLEYEDGRRIKLLYSSPLRFLPGNRCILVDAVPFVRVDRFIGILGILRQQLLFNQLFQSLFCSCGIDGTLSSEEKPSHHNVDLLMRCYCKKKEEDKQRWWNEGEFFVEVVVHPPCRIELYVGRRKTQEEWESSQVIISIASHGVLKVSMDWVQHVTWFEKLLRAIVNIPICLFHLWEKRREEVTHPQTEK</sequence>
<accession>A0AAV9I2P4</accession>
<dbReference type="Proteomes" id="UP001300502">
    <property type="component" value="Unassembled WGS sequence"/>
</dbReference>
<evidence type="ECO:0000313" key="1">
    <source>
        <dbReference type="EMBL" id="KAK4522556.1"/>
    </source>
</evidence>
<dbReference type="AlphaFoldDB" id="A0AAV9I2P4"/>
<comment type="caution">
    <text evidence="1">The sequence shown here is derived from an EMBL/GenBank/DDBJ whole genome shotgun (WGS) entry which is preliminary data.</text>
</comment>
<evidence type="ECO:0000313" key="2">
    <source>
        <dbReference type="Proteomes" id="UP001300502"/>
    </source>
</evidence>